<dbReference type="SMART" id="SM00185">
    <property type="entry name" value="ARM"/>
    <property type="match status" value="2"/>
</dbReference>
<feature type="region of interest" description="Disordered" evidence="8">
    <location>
        <begin position="1"/>
        <end position="80"/>
    </location>
</feature>
<evidence type="ECO:0000256" key="4">
    <source>
        <dbReference type="ARBA" id="ARBA00022728"/>
    </source>
</evidence>
<comment type="subcellular location">
    <subcellularLocation>
        <location evidence="1">Nucleus</location>
    </subcellularLocation>
</comment>
<dbReference type="Pfam" id="PF22646">
    <property type="entry name" value="PPP2R1A-like_HEAT"/>
    <property type="match status" value="1"/>
</dbReference>
<dbReference type="OrthoDB" id="438939at2759"/>
<comment type="caution">
    <text evidence="10">The sequence shown here is derived from an EMBL/GenBank/DDBJ whole genome shotgun (WGS) entry which is preliminary data.</text>
</comment>
<dbReference type="GO" id="GO:0003729">
    <property type="term" value="F:mRNA binding"/>
    <property type="evidence" value="ECO:0007669"/>
    <property type="project" value="InterPro"/>
</dbReference>
<name>A0A9W8LR91_9FUNG</name>
<dbReference type="EMBL" id="JANBUO010000783">
    <property type="protein sequence ID" value="KAJ2801618.1"/>
    <property type="molecule type" value="Genomic_DNA"/>
</dbReference>
<dbReference type="SMART" id="SM01349">
    <property type="entry name" value="TOG"/>
    <property type="match status" value="1"/>
</dbReference>
<accession>A0A9W8LR91</accession>
<evidence type="ECO:0000256" key="7">
    <source>
        <dbReference type="ARBA" id="ARBA00023242"/>
    </source>
</evidence>
<sequence length="1238" mass="134114">MDSDTRAQLEAERRKRQQLKAAAAEENSADNNTTQALGSNGKTAESSGDLSTLKYDTELYGSGDKYAGYDRSIEAGGGSSNDMAAVSVAKGRFGITAPREFIDELQTAERDADEDPFKEILRMRGINRVIADRESDYQKRRHARKLSDEHGGDGTGGSSYAERVRAVQLENEKAELLAKIKKAEASNKSSKQAGGSKWDVETPAHQAEPQTPQRRKRWDQTPADVHSAVAMTPQRRSRWDETPRVTGGAVAETPKRTRSRWDETPVMGKAAADFGATPAAIDYGATPVGKQIAAGMATPAAGQIGGALAQQQDSIVDARNQYQTDEELDALLPSEGYAVMEAPASYVAIRTPARKLTSTPAADSSGGAGFRMESEAEARAEMVEEVREVPGVGALPFFREEDMQVFGPLLDGQDEAALDAEARRERQALRLILKIKNGTQAQRKTAMRQLGARACELGPSAVLNPILGLLMAAGLEDQERHVLVKAADRALQRLGAQARPFVHRILVVVEPLLIDEDRHARAEAREVISNVSKAAGLAAMLAALRPDVDHADEYVRNTTARALAVVAVALGVAAALPFLRAVGRSRRAWQARQTGARAVRHTAELARAGVLPHLRGLVDCVGEGLGDEHQSVRSAAALALAALAEAAAPYGIEAFDSVLKPLWLGVRRQRGRGLAAFLKAVGFIVPLMDAEHAAHYAREALRVVVREFQSPDVHMRAVVLRVVQQCVATPGVPPSLVRDDVLPDFVRCFWARRAALDRRHARHVVDATVSLAAAGGGAPVVERLVAHLKDESAAHRAMAVDAVARTVAELGVADIDARLEELLMDGVLYAFQELPADAARSELDALGAVLRALGSRAAPYLQQIASALLWRLNNPSPAVRQQAAALVAHVAPVAHVSGGDGDDLLARIATVLFECLGEEFPDVLAALLTALRAIVDVIGLPAMQPPVADLLPRLAPILKNRHERVQEACIDLVGRIADRAADHVPAREWMRCCFSLLDLLRAHRKPVRRAAVATFGFIARAIGPQDVLATLLNNLRVQDRQNRVCTTVAIAIVAESCAPFTVLPALMNEYRVPELNVQNGVLKALSFLFEYIGDAARDYVDAVAPLLADALVDRDLVHRQQAASIMKHLALAVAGHGCDRPILHLLNHLWPNIFETSPHAICAVLEAIESCRVCLGPARILLYTLQGLFHPARAVRDVYWRIFNMSYVAAQPALVAFYPRIEDSAPNTYHRYELDYVL</sequence>
<feature type="compositionally biased region" description="Basic and acidic residues" evidence="8">
    <location>
        <begin position="1"/>
        <end position="13"/>
    </location>
</feature>
<dbReference type="Proteomes" id="UP001140094">
    <property type="component" value="Unassembled WGS sequence"/>
</dbReference>
<dbReference type="InterPro" id="IPR015016">
    <property type="entry name" value="SF3b_su1"/>
</dbReference>
<keyword evidence="3" id="KW-0507">mRNA processing</keyword>
<reference evidence="10" key="1">
    <citation type="submission" date="2022-07" db="EMBL/GenBank/DDBJ databases">
        <title>Phylogenomic reconstructions and comparative analyses of Kickxellomycotina fungi.</title>
        <authorList>
            <person name="Reynolds N.K."/>
            <person name="Stajich J.E."/>
            <person name="Barry K."/>
            <person name="Grigoriev I.V."/>
            <person name="Crous P."/>
            <person name="Smith M.E."/>
        </authorList>
    </citation>
    <scope>NUCLEOTIDE SEQUENCE</scope>
    <source>
        <strain evidence="10">NRRL 1565</strain>
    </source>
</reference>
<dbReference type="PANTHER" id="PTHR12097">
    <property type="entry name" value="SPLICING FACTOR 3B, SUBUNIT 1-RELATED"/>
    <property type="match status" value="1"/>
</dbReference>
<dbReference type="Pfam" id="PF08920">
    <property type="entry name" value="SF3b1"/>
    <property type="match status" value="1"/>
</dbReference>
<dbReference type="InterPro" id="IPR016024">
    <property type="entry name" value="ARM-type_fold"/>
</dbReference>
<keyword evidence="6" id="KW-0508">mRNA splicing</keyword>
<evidence type="ECO:0000256" key="2">
    <source>
        <dbReference type="ARBA" id="ARBA00005754"/>
    </source>
</evidence>
<evidence type="ECO:0000256" key="1">
    <source>
        <dbReference type="ARBA" id="ARBA00004123"/>
    </source>
</evidence>
<dbReference type="InterPro" id="IPR000225">
    <property type="entry name" value="Armadillo"/>
</dbReference>
<feature type="region of interest" description="Disordered" evidence="8">
    <location>
        <begin position="134"/>
        <end position="163"/>
    </location>
</feature>
<dbReference type="InterPro" id="IPR011989">
    <property type="entry name" value="ARM-like"/>
</dbReference>
<feature type="domain" description="TOG" evidence="9">
    <location>
        <begin position="808"/>
        <end position="1050"/>
    </location>
</feature>
<dbReference type="InterPro" id="IPR054573">
    <property type="entry name" value="PP2A/SF3B1-like_HEAT"/>
</dbReference>
<dbReference type="InterPro" id="IPR038737">
    <property type="entry name" value="SF3b_su1-like"/>
</dbReference>
<proteinExistence type="inferred from homology"/>
<feature type="compositionally biased region" description="Polar residues" evidence="8">
    <location>
        <begin position="33"/>
        <end position="50"/>
    </location>
</feature>
<dbReference type="GO" id="GO:0000245">
    <property type="term" value="P:spliceosomal complex assembly"/>
    <property type="evidence" value="ECO:0007669"/>
    <property type="project" value="InterPro"/>
</dbReference>
<gene>
    <name evidence="10" type="primary">prp10</name>
    <name evidence="10" type="ORF">H4R20_003600</name>
</gene>
<feature type="compositionally biased region" description="Low complexity" evidence="8">
    <location>
        <begin position="19"/>
        <end position="32"/>
    </location>
</feature>
<dbReference type="InterPro" id="IPR034085">
    <property type="entry name" value="TOG"/>
</dbReference>
<dbReference type="FunFam" id="1.25.10.10:FF:000088">
    <property type="entry name" value="Splicing factor 3b, subunit 1"/>
    <property type="match status" value="1"/>
</dbReference>
<keyword evidence="4" id="KW-0747">Spliceosome</keyword>
<evidence type="ECO:0000256" key="6">
    <source>
        <dbReference type="ARBA" id="ARBA00023187"/>
    </source>
</evidence>
<keyword evidence="5" id="KW-0677">Repeat</keyword>
<feature type="region of interest" description="Disordered" evidence="8">
    <location>
        <begin position="182"/>
        <end position="258"/>
    </location>
</feature>
<evidence type="ECO:0000313" key="10">
    <source>
        <dbReference type="EMBL" id="KAJ2801618.1"/>
    </source>
</evidence>
<keyword evidence="11" id="KW-1185">Reference proteome</keyword>
<dbReference type="AlphaFoldDB" id="A0A9W8LR91"/>
<comment type="similarity">
    <text evidence="2">Belongs to the SF3B1 family.</text>
</comment>
<evidence type="ECO:0000256" key="5">
    <source>
        <dbReference type="ARBA" id="ARBA00022737"/>
    </source>
</evidence>
<protein>
    <submittedName>
        <fullName evidence="10">U2 snRNP component prp10</fullName>
    </submittedName>
</protein>
<dbReference type="Gene3D" id="1.25.10.10">
    <property type="entry name" value="Leucine-rich Repeat Variant"/>
    <property type="match status" value="4"/>
</dbReference>
<keyword evidence="7" id="KW-0539">Nucleus</keyword>
<evidence type="ECO:0000256" key="8">
    <source>
        <dbReference type="SAM" id="MobiDB-lite"/>
    </source>
</evidence>
<evidence type="ECO:0000259" key="9">
    <source>
        <dbReference type="SMART" id="SM01349"/>
    </source>
</evidence>
<evidence type="ECO:0000256" key="3">
    <source>
        <dbReference type="ARBA" id="ARBA00022664"/>
    </source>
</evidence>
<evidence type="ECO:0000313" key="11">
    <source>
        <dbReference type="Proteomes" id="UP001140094"/>
    </source>
</evidence>
<dbReference type="GO" id="GO:0005681">
    <property type="term" value="C:spliceosomal complex"/>
    <property type="evidence" value="ECO:0007669"/>
    <property type="project" value="UniProtKB-KW"/>
</dbReference>
<dbReference type="SUPFAM" id="SSF48371">
    <property type="entry name" value="ARM repeat"/>
    <property type="match status" value="1"/>
</dbReference>
<organism evidence="10 11">
    <name type="scientific">Coemansia guatemalensis</name>
    <dbReference type="NCBI Taxonomy" id="2761395"/>
    <lineage>
        <taxon>Eukaryota</taxon>
        <taxon>Fungi</taxon>
        <taxon>Fungi incertae sedis</taxon>
        <taxon>Zoopagomycota</taxon>
        <taxon>Kickxellomycotina</taxon>
        <taxon>Kickxellomycetes</taxon>
        <taxon>Kickxellales</taxon>
        <taxon>Kickxellaceae</taxon>
        <taxon>Coemansia</taxon>
    </lineage>
</organism>